<evidence type="ECO:0000313" key="1">
    <source>
        <dbReference type="EMBL" id="RNA21597.1"/>
    </source>
</evidence>
<dbReference type="Proteomes" id="UP000276133">
    <property type="component" value="Unassembled WGS sequence"/>
</dbReference>
<name>A0A3M7RDL4_BRAPC</name>
<comment type="caution">
    <text evidence="1">The sequence shown here is derived from an EMBL/GenBank/DDBJ whole genome shotgun (WGS) entry which is preliminary data.</text>
</comment>
<organism evidence="1 2">
    <name type="scientific">Brachionus plicatilis</name>
    <name type="common">Marine rotifer</name>
    <name type="synonym">Brachionus muelleri</name>
    <dbReference type="NCBI Taxonomy" id="10195"/>
    <lineage>
        <taxon>Eukaryota</taxon>
        <taxon>Metazoa</taxon>
        <taxon>Spiralia</taxon>
        <taxon>Gnathifera</taxon>
        <taxon>Rotifera</taxon>
        <taxon>Eurotatoria</taxon>
        <taxon>Monogononta</taxon>
        <taxon>Pseudotrocha</taxon>
        <taxon>Ploima</taxon>
        <taxon>Brachionidae</taxon>
        <taxon>Brachionus</taxon>
    </lineage>
</organism>
<dbReference type="AlphaFoldDB" id="A0A3M7RDL4"/>
<proteinExistence type="predicted"/>
<keyword evidence="2" id="KW-1185">Reference proteome</keyword>
<accession>A0A3M7RDL4</accession>
<evidence type="ECO:0000313" key="2">
    <source>
        <dbReference type="Proteomes" id="UP000276133"/>
    </source>
</evidence>
<sequence>MIYYLSSISPAIKNNNYYFSWNNFVNICRANYCILPKFTELKIEDSCRLRQNYVNYINHLNTAFFKFLIPKVPSAPQESNWLSSFSNSKLLLILHLSQMQVDIHLNSTPFDLLDGIRVSQSEITKESFTVPTVNTPNLLPCELNKICAMLDDLRK</sequence>
<reference evidence="1 2" key="1">
    <citation type="journal article" date="2018" name="Sci. Rep.">
        <title>Genomic signatures of local adaptation to the degree of environmental predictability in rotifers.</title>
        <authorList>
            <person name="Franch-Gras L."/>
            <person name="Hahn C."/>
            <person name="Garcia-Roger E.M."/>
            <person name="Carmona M.J."/>
            <person name="Serra M."/>
            <person name="Gomez A."/>
        </authorList>
    </citation>
    <scope>NUCLEOTIDE SEQUENCE [LARGE SCALE GENOMIC DNA]</scope>
    <source>
        <strain evidence="1">HYR1</strain>
    </source>
</reference>
<gene>
    <name evidence="1" type="ORF">BpHYR1_049386</name>
</gene>
<dbReference type="EMBL" id="REGN01003636">
    <property type="protein sequence ID" value="RNA21597.1"/>
    <property type="molecule type" value="Genomic_DNA"/>
</dbReference>
<protein>
    <submittedName>
        <fullName evidence="1">Uncharacterized protein</fullName>
    </submittedName>
</protein>